<evidence type="ECO:0000313" key="1">
    <source>
        <dbReference type="EMBL" id="GIH97482.1"/>
    </source>
</evidence>
<gene>
    <name evidence="1" type="ORF">Psi01_81120</name>
</gene>
<dbReference type="AlphaFoldDB" id="A0A8J3SRC8"/>
<proteinExistence type="predicted"/>
<organism evidence="1 2">
    <name type="scientific">Planobispora siamensis</name>
    <dbReference type="NCBI Taxonomy" id="936338"/>
    <lineage>
        <taxon>Bacteria</taxon>
        <taxon>Bacillati</taxon>
        <taxon>Actinomycetota</taxon>
        <taxon>Actinomycetes</taxon>
        <taxon>Streptosporangiales</taxon>
        <taxon>Streptosporangiaceae</taxon>
        <taxon>Planobispora</taxon>
    </lineage>
</organism>
<dbReference type="Proteomes" id="UP000619788">
    <property type="component" value="Unassembled WGS sequence"/>
</dbReference>
<accession>A0A8J3SRC8</accession>
<name>A0A8J3SRC8_9ACTN</name>
<protein>
    <submittedName>
        <fullName evidence="1">Uncharacterized protein</fullName>
    </submittedName>
</protein>
<reference evidence="1 2" key="1">
    <citation type="submission" date="2021-01" db="EMBL/GenBank/DDBJ databases">
        <title>Whole genome shotgun sequence of Planobispora siamensis NBRC 107568.</title>
        <authorList>
            <person name="Komaki H."/>
            <person name="Tamura T."/>
        </authorList>
    </citation>
    <scope>NUCLEOTIDE SEQUENCE [LARGE SCALE GENOMIC DNA]</scope>
    <source>
        <strain evidence="1 2">NBRC 107568</strain>
    </source>
</reference>
<dbReference type="EMBL" id="BOOJ01000085">
    <property type="protein sequence ID" value="GIH97482.1"/>
    <property type="molecule type" value="Genomic_DNA"/>
</dbReference>
<comment type="caution">
    <text evidence="1">The sequence shown here is derived from an EMBL/GenBank/DDBJ whole genome shotgun (WGS) entry which is preliminary data.</text>
</comment>
<keyword evidence="2" id="KW-1185">Reference proteome</keyword>
<sequence>MRLPPPKGSSKAQLLEAEDNLQRMLTAIPLTDDERAMVDDGQTALDQLLNRLADTPTPAGPTPRQISAPPQAILLPVIEINQRAT</sequence>
<evidence type="ECO:0000313" key="2">
    <source>
        <dbReference type="Proteomes" id="UP000619788"/>
    </source>
</evidence>